<organism evidence="2 3">
    <name type="scientific">Ornithinimicrobium humiphilum</name>
    <dbReference type="NCBI Taxonomy" id="125288"/>
    <lineage>
        <taxon>Bacteria</taxon>
        <taxon>Bacillati</taxon>
        <taxon>Actinomycetota</taxon>
        <taxon>Actinomycetes</taxon>
        <taxon>Micrococcales</taxon>
        <taxon>Ornithinimicrobiaceae</taxon>
        <taxon>Ornithinimicrobium</taxon>
    </lineage>
</organism>
<gene>
    <name evidence="2" type="ORF">FB476_2365</name>
</gene>
<evidence type="ECO:0000313" key="2">
    <source>
        <dbReference type="EMBL" id="TQM97454.1"/>
    </source>
</evidence>
<dbReference type="InterPro" id="IPR016181">
    <property type="entry name" value="Acyl_CoA_acyltransferase"/>
</dbReference>
<feature type="region of interest" description="Disordered" evidence="1">
    <location>
        <begin position="1"/>
        <end position="21"/>
    </location>
</feature>
<evidence type="ECO:0008006" key="4">
    <source>
        <dbReference type="Google" id="ProtNLM"/>
    </source>
</evidence>
<keyword evidence="3" id="KW-1185">Reference proteome</keyword>
<dbReference type="EMBL" id="VFPU01000001">
    <property type="protein sequence ID" value="TQM97454.1"/>
    <property type="molecule type" value="Genomic_DNA"/>
</dbReference>
<comment type="caution">
    <text evidence="2">The sequence shown here is derived from an EMBL/GenBank/DDBJ whole genome shotgun (WGS) entry which is preliminary data.</text>
</comment>
<sequence length="364" mass="39080">MTTPAVAPLSVTDVPPVPTGTDPSPDIVACVEMWRAAHLDLLGHLDLTESPGTLAAGLAQQEYEAKQLLLAREGDRVVGSCLLRRPRRESTEVARGGMSVLPGADPSVVLRALWEAARPALVADGRTTVQLWSMSRAVRPHAPDVLVPGTGVGAVEHDGYAATLLDLGFVLEQVERHSQLEVDEGLERAAGLEHEVLRHADGYDVVSWAGPAPDSLAAGLAAACSRMSTDVPMGALEVDEEAWDVDRLRYVESTLAARGMLRVTTVALEGRTGEVAAYSCLDHHPGLPEVAWQEDTLVLAEHRGHRLGTLVKIANLRALREHAAGVLRVHTWNAGENAWMLRINEALGFREASAEAAWQLTGLH</sequence>
<proteinExistence type="predicted"/>
<dbReference type="RefSeq" id="WP_141818993.1">
    <property type="nucleotide sequence ID" value="NZ_BAAAIL010000002.1"/>
</dbReference>
<reference evidence="2 3" key="1">
    <citation type="submission" date="2019-06" db="EMBL/GenBank/DDBJ databases">
        <title>Sequencing the genomes of 1000 actinobacteria strains.</title>
        <authorList>
            <person name="Klenk H.-P."/>
        </authorList>
    </citation>
    <scope>NUCLEOTIDE SEQUENCE [LARGE SCALE GENOMIC DNA]</scope>
    <source>
        <strain evidence="2 3">DSM 12362</strain>
    </source>
</reference>
<feature type="compositionally biased region" description="Low complexity" evidence="1">
    <location>
        <begin position="10"/>
        <end position="21"/>
    </location>
</feature>
<name>A0A543KQY4_9MICO</name>
<dbReference type="Proteomes" id="UP000315133">
    <property type="component" value="Unassembled WGS sequence"/>
</dbReference>
<dbReference type="Gene3D" id="3.40.630.30">
    <property type="match status" value="1"/>
</dbReference>
<dbReference type="SUPFAM" id="SSF55729">
    <property type="entry name" value="Acyl-CoA N-acyltransferases (Nat)"/>
    <property type="match status" value="1"/>
</dbReference>
<accession>A0A543KQY4</accession>
<protein>
    <recommendedName>
        <fullName evidence="4">Acetyltransferase (GNAT) family protein</fullName>
    </recommendedName>
</protein>
<dbReference type="AlphaFoldDB" id="A0A543KQY4"/>
<evidence type="ECO:0000313" key="3">
    <source>
        <dbReference type="Proteomes" id="UP000315133"/>
    </source>
</evidence>
<evidence type="ECO:0000256" key="1">
    <source>
        <dbReference type="SAM" id="MobiDB-lite"/>
    </source>
</evidence>
<dbReference type="OrthoDB" id="4119890at2"/>